<comment type="cofactor">
    <cofactor evidence="9">
        <name>Mg(2+)</name>
        <dbReference type="ChEBI" id="CHEBI:18420"/>
    </cofactor>
    <cofactor evidence="9">
        <name>Mn(2+)</name>
        <dbReference type="ChEBI" id="CHEBI:29035"/>
    </cofactor>
</comment>
<dbReference type="InterPro" id="IPR004150">
    <property type="entry name" value="NAD_DNA_ligase_OB"/>
</dbReference>
<feature type="binding site" evidence="9">
    <location>
        <position position="150"/>
    </location>
    <ligand>
        <name>NAD(+)</name>
        <dbReference type="ChEBI" id="CHEBI:57540"/>
    </ligand>
</feature>
<dbReference type="CDD" id="cd17748">
    <property type="entry name" value="BRCT_DNA_ligase_like"/>
    <property type="match status" value="1"/>
</dbReference>
<keyword evidence="9" id="KW-0464">Manganese</keyword>
<dbReference type="NCBIfam" id="NF005932">
    <property type="entry name" value="PRK07956.1"/>
    <property type="match status" value="1"/>
</dbReference>
<dbReference type="GO" id="GO:0006260">
    <property type="term" value="P:DNA replication"/>
    <property type="evidence" value="ECO:0007669"/>
    <property type="project" value="UniProtKB-KW"/>
</dbReference>
<dbReference type="Gene3D" id="3.30.470.30">
    <property type="entry name" value="DNA ligase/mRNA capping enzyme"/>
    <property type="match status" value="1"/>
</dbReference>
<feature type="binding site" evidence="9">
    <location>
        <position position="429"/>
    </location>
    <ligand>
        <name>Zn(2+)</name>
        <dbReference type="ChEBI" id="CHEBI:29105"/>
    </ligand>
</feature>
<evidence type="ECO:0000256" key="2">
    <source>
        <dbReference type="ARBA" id="ARBA00022705"/>
    </source>
</evidence>
<protein>
    <recommendedName>
        <fullName evidence="9">DNA ligase</fullName>
        <ecNumber evidence="9">6.5.1.2</ecNumber>
    </recommendedName>
    <alternativeName>
        <fullName evidence="9">Polydeoxyribonucleotide synthase [NAD(+)]</fullName>
    </alternativeName>
</protein>
<dbReference type="Gene3D" id="1.10.287.610">
    <property type="entry name" value="Helix hairpin bin"/>
    <property type="match status" value="1"/>
</dbReference>
<feature type="binding site" evidence="9">
    <location>
        <begin position="47"/>
        <end position="51"/>
    </location>
    <ligand>
        <name>NAD(+)</name>
        <dbReference type="ChEBI" id="CHEBI:57540"/>
    </ligand>
</feature>
<evidence type="ECO:0000256" key="7">
    <source>
        <dbReference type="ARBA" id="ARBA00023204"/>
    </source>
</evidence>
<dbReference type="Gene3D" id="2.40.50.140">
    <property type="entry name" value="Nucleic acid-binding proteins"/>
    <property type="match status" value="1"/>
</dbReference>
<dbReference type="InterPro" id="IPR013840">
    <property type="entry name" value="DNAligase_N"/>
</dbReference>
<dbReference type="SUPFAM" id="SSF47781">
    <property type="entry name" value="RuvA domain 2-like"/>
    <property type="match status" value="1"/>
</dbReference>
<evidence type="ECO:0000256" key="5">
    <source>
        <dbReference type="ARBA" id="ARBA00022833"/>
    </source>
</evidence>
<dbReference type="CDD" id="cd00114">
    <property type="entry name" value="LIGANc"/>
    <property type="match status" value="1"/>
</dbReference>
<evidence type="ECO:0000256" key="3">
    <source>
        <dbReference type="ARBA" id="ARBA00022723"/>
    </source>
</evidence>
<dbReference type="SMART" id="SM00532">
    <property type="entry name" value="LIGANc"/>
    <property type="match status" value="1"/>
</dbReference>
<feature type="binding site" evidence="9">
    <location>
        <position position="450"/>
    </location>
    <ligand>
        <name>Zn(2+)</name>
        <dbReference type="ChEBI" id="CHEBI:29105"/>
    </ligand>
</feature>
<dbReference type="GO" id="GO:0006281">
    <property type="term" value="P:DNA repair"/>
    <property type="evidence" value="ECO:0007669"/>
    <property type="project" value="UniProtKB-KW"/>
</dbReference>
<evidence type="ECO:0000256" key="8">
    <source>
        <dbReference type="ARBA" id="ARBA00034005"/>
    </source>
</evidence>
<keyword evidence="4 9" id="KW-0227">DNA damage</keyword>
<feature type="binding site" evidence="9">
    <location>
        <position position="127"/>
    </location>
    <ligand>
        <name>NAD(+)</name>
        <dbReference type="ChEBI" id="CHEBI:57540"/>
    </ligand>
</feature>
<feature type="binding site" evidence="9">
    <location>
        <position position="426"/>
    </location>
    <ligand>
        <name>Zn(2+)</name>
        <dbReference type="ChEBI" id="CHEBI:29105"/>
    </ligand>
</feature>
<dbReference type="NCBIfam" id="TIGR00575">
    <property type="entry name" value="dnlj"/>
    <property type="match status" value="1"/>
</dbReference>
<dbReference type="InterPro" id="IPR004149">
    <property type="entry name" value="Znf_DNAligase_C4"/>
</dbReference>
<keyword evidence="1 9" id="KW-0436">Ligase</keyword>
<dbReference type="SUPFAM" id="SSF50249">
    <property type="entry name" value="Nucleic acid-binding proteins"/>
    <property type="match status" value="1"/>
</dbReference>
<dbReference type="Pfam" id="PF03119">
    <property type="entry name" value="DNA_ligase_ZBD"/>
    <property type="match status" value="1"/>
</dbReference>
<dbReference type="PIRSF" id="PIRSF001604">
    <property type="entry name" value="LigA"/>
    <property type="match status" value="1"/>
</dbReference>
<dbReference type="HAMAP" id="MF_01588">
    <property type="entry name" value="DNA_ligase_A"/>
    <property type="match status" value="1"/>
</dbReference>
<dbReference type="GO" id="GO:0046872">
    <property type="term" value="F:metal ion binding"/>
    <property type="evidence" value="ECO:0007669"/>
    <property type="project" value="UniProtKB-KW"/>
</dbReference>
<dbReference type="Pfam" id="PF01653">
    <property type="entry name" value="DNA_ligase_aden"/>
    <property type="match status" value="1"/>
</dbReference>
<dbReference type="InterPro" id="IPR013839">
    <property type="entry name" value="DNAligase_adenylation"/>
</dbReference>
<dbReference type="InterPro" id="IPR012340">
    <property type="entry name" value="NA-bd_OB-fold"/>
</dbReference>
<feature type="binding site" evidence="9">
    <location>
        <position position="308"/>
    </location>
    <ligand>
        <name>NAD(+)</name>
        <dbReference type="ChEBI" id="CHEBI:57540"/>
    </ligand>
</feature>
<comment type="function">
    <text evidence="9">DNA ligase that catalyzes the formation of phosphodiester linkages between 5'-phosphoryl and 3'-hydroxyl groups in double-stranded DNA using NAD as a coenzyme and as the energy source for the reaction. It is essential for DNA replication and repair of damaged DNA.</text>
</comment>
<keyword evidence="3 9" id="KW-0479">Metal-binding</keyword>
<dbReference type="EMBL" id="AMFJ01000018">
    <property type="protein sequence ID" value="EKE30243.1"/>
    <property type="molecule type" value="Genomic_DNA"/>
</dbReference>
<dbReference type="Gene3D" id="6.20.10.30">
    <property type="match status" value="1"/>
</dbReference>
<evidence type="ECO:0000259" key="10">
    <source>
        <dbReference type="PROSITE" id="PS50172"/>
    </source>
</evidence>
<dbReference type="GO" id="GO:0003911">
    <property type="term" value="F:DNA ligase (NAD+) activity"/>
    <property type="evidence" value="ECO:0007669"/>
    <property type="project" value="UniProtKB-UniRule"/>
</dbReference>
<dbReference type="AlphaFoldDB" id="K2G4R1"/>
<keyword evidence="9" id="KW-0460">Magnesium</keyword>
<keyword evidence="5 9" id="KW-0862">Zinc</keyword>
<dbReference type="Gene3D" id="3.40.50.10190">
    <property type="entry name" value="BRCT domain"/>
    <property type="match status" value="1"/>
</dbReference>
<sequence>MTKDLLEKSNYFLNWDTFTKDEVNELQEILREHNKLYYNDESPILTDKEYDDLFRLLKMLEEKYNIFDLNSPTKRIDVLVGNQFNKWTHIAPMISLDNTYDSKDILDFEKRICNILKTDIELPYIIELKFDWLWVSLTYKNWKLLKALTRWNWIEWEDITVNALQINSIPKEIPFDFPEPIEVRGEVVMPISSFEALNKRRLEKGEKLFANPRNAASWSLRQIDYRITKERNLEFFAYSFPFLENSMNLGPVKVTSYSRESELLSEWWFKISPYLFKAKDIHAVVQEINKQTEQKPTFEFEIDWLVLKLDNLELWHRLGTTEHHPRYAIAYKFPSTNVRTRVLDIEHSVWRTWIITPIAHLDPVNVSWAVVSRATLHNYDELTKKDVRKGDSVFIVRAGEVIPEVISVITETRTWEEEIVLPPEKCPSCDTPIVRDDWKVAWYCPNKKLCPAQTMGSLVSFVSKHWANIEWLWGKIIEIFVEKWFVTDFVSIFHLDRCRDEILSLDGFKDKKIGNILEEVEKARNMNIANLFVALWIPQVWKKTAKVLAKYLADSWKLDEAIYYQSQSKKDIQSAQKSKPKNDDNQMNFLDSYEIQSEDAEKLISDYRTRLSELIWQSINSLSFEELQEIRDIGPVGAHSIVYYFEEHAELVKRLLQELDPDMPHKTLVQETSWVLSGKSFCVTWSFLDISRDEIHAMIEENSWEVRSSVTGKLDYLIAGEAAWSKLAKARELWVNIITLEEFFWMLEK</sequence>
<dbReference type="Pfam" id="PF03120">
    <property type="entry name" value="OB_DNA_ligase"/>
    <property type="match status" value="1"/>
</dbReference>
<feature type="domain" description="BRCT" evidence="10">
    <location>
        <begin position="671"/>
        <end position="749"/>
    </location>
</feature>
<evidence type="ECO:0000256" key="6">
    <source>
        <dbReference type="ARBA" id="ARBA00023027"/>
    </source>
</evidence>
<dbReference type="Pfam" id="PF00533">
    <property type="entry name" value="BRCT"/>
    <property type="match status" value="1"/>
</dbReference>
<comment type="similarity">
    <text evidence="9">Belongs to the NAD-dependent DNA ligase family. LigA subfamily.</text>
</comment>
<evidence type="ECO:0000256" key="4">
    <source>
        <dbReference type="ARBA" id="ARBA00022763"/>
    </source>
</evidence>
<keyword evidence="7 9" id="KW-0234">DNA repair</keyword>
<feature type="active site" description="N6-AMP-lysine intermediate" evidence="9">
    <location>
        <position position="129"/>
    </location>
</feature>
<accession>K2G4R1</accession>
<evidence type="ECO:0000256" key="1">
    <source>
        <dbReference type="ARBA" id="ARBA00022598"/>
    </source>
</evidence>
<reference evidence="11" key="1">
    <citation type="journal article" date="2012" name="Science">
        <title>Fermentation, hydrogen, and sulfur metabolism in multiple uncultivated bacterial phyla.</title>
        <authorList>
            <person name="Wrighton K.C."/>
            <person name="Thomas B.C."/>
            <person name="Sharon I."/>
            <person name="Miller C.S."/>
            <person name="Castelle C.J."/>
            <person name="VerBerkmoes N.C."/>
            <person name="Wilkins M.J."/>
            <person name="Hettich R.L."/>
            <person name="Lipton M.S."/>
            <person name="Williams K.H."/>
            <person name="Long P.E."/>
            <person name="Banfield J.F."/>
        </authorList>
    </citation>
    <scope>NUCLEOTIDE SEQUENCE [LARGE SCALE GENOMIC DNA]</scope>
</reference>
<feature type="binding site" evidence="9">
    <location>
        <position position="186"/>
    </location>
    <ligand>
        <name>NAD(+)</name>
        <dbReference type="ChEBI" id="CHEBI:57540"/>
    </ligand>
</feature>
<name>K2G4R1_9BACT</name>
<dbReference type="SUPFAM" id="SSF52113">
    <property type="entry name" value="BRCT domain"/>
    <property type="match status" value="1"/>
</dbReference>
<feature type="binding site" evidence="9">
    <location>
        <begin position="95"/>
        <end position="96"/>
    </location>
    <ligand>
        <name>NAD(+)</name>
        <dbReference type="ChEBI" id="CHEBI:57540"/>
    </ligand>
</feature>
<dbReference type="PROSITE" id="PS50172">
    <property type="entry name" value="BRCT"/>
    <property type="match status" value="1"/>
</dbReference>
<comment type="caution">
    <text evidence="11">The sequence shown here is derived from an EMBL/GenBank/DDBJ whole genome shotgun (WGS) entry which is preliminary data.</text>
</comment>
<dbReference type="Gene3D" id="1.10.150.20">
    <property type="entry name" value="5' to 3' exonuclease, C-terminal subdomain"/>
    <property type="match status" value="2"/>
</dbReference>
<feature type="binding site" evidence="9">
    <location>
        <position position="332"/>
    </location>
    <ligand>
        <name>NAD(+)</name>
        <dbReference type="ChEBI" id="CHEBI:57540"/>
    </ligand>
</feature>
<organism evidence="11">
    <name type="scientific">uncultured bacterium</name>
    <name type="common">gcode 4</name>
    <dbReference type="NCBI Taxonomy" id="1234023"/>
    <lineage>
        <taxon>Bacteria</taxon>
        <taxon>environmental samples</taxon>
    </lineage>
</organism>
<evidence type="ECO:0000313" key="11">
    <source>
        <dbReference type="EMBL" id="EKE30243.1"/>
    </source>
</evidence>
<dbReference type="SUPFAM" id="SSF56091">
    <property type="entry name" value="DNA ligase/mRNA capping enzyme, catalytic domain"/>
    <property type="match status" value="1"/>
</dbReference>
<dbReference type="InterPro" id="IPR001679">
    <property type="entry name" value="DNA_ligase"/>
</dbReference>
<keyword evidence="2 9" id="KW-0235">DNA replication</keyword>
<dbReference type="EC" id="6.5.1.2" evidence="9"/>
<dbReference type="InterPro" id="IPR010994">
    <property type="entry name" value="RuvA_2-like"/>
</dbReference>
<dbReference type="InterPro" id="IPR036420">
    <property type="entry name" value="BRCT_dom_sf"/>
</dbReference>
<gene>
    <name evidence="9" type="primary">ligA</name>
    <name evidence="11" type="ORF">ACD_2C00018G0006</name>
</gene>
<keyword evidence="6 9" id="KW-0520">NAD</keyword>
<comment type="catalytic activity">
    <reaction evidence="8 9">
        <text>NAD(+) + (deoxyribonucleotide)n-3'-hydroxyl + 5'-phospho-(deoxyribonucleotide)m = (deoxyribonucleotide)n+m + AMP + beta-nicotinamide D-nucleotide.</text>
        <dbReference type="EC" id="6.5.1.2"/>
    </reaction>
</comment>
<evidence type="ECO:0000256" key="9">
    <source>
        <dbReference type="HAMAP-Rule" id="MF_01588"/>
    </source>
</evidence>
<proteinExistence type="inferred from homology"/>
<feature type="binding site" evidence="9">
    <location>
        <position position="444"/>
    </location>
    <ligand>
        <name>Zn(2+)</name>
        <dbReference type="ChEBI" id="CHEBI:29105"/>
    </ligand>
</feature>
<dbReference type="InterPro" id="IPR001357">
    <property type="entry name" value="BRCT_dom"/>
</dbReference>